<dbReference type="PANTHER" id="PTHR47447:SF17">
    <property type="entry name" value="OS12G0638900 PROTEIN"/>
    <property type="match status" value="1"/>
</dbReference>
<gene>
    <name evidence="3" type="ORF">EVOR1521_LOCUS10666</name>
</gene>
<sequence>MVAPWRDALRRLRGSEVFRQNLALGAFAAARAWRRACGWLPEMRAAEVRPDLVSHNSALAAAEGSAWRQALRGLCGARSCAVELDTISLNSAASIAGAGGAGAWRRVAQLLPLLARASLRPTAASCNAAMAKCQERGDWASAGLWLSRMQQANLQPTERTQRCAVGFWGMKHWQQAFLAASGRGSASFAGVAAASALNAAETAAARSGQWEAALEPFEALRRRRLLDVISWNALADAMAKAERWWSALQLFRDLRLAAVRGNTNTRNSAISACAGCWEAGLGFGCGEVVALNARLRAAAWPRGLQLLRWAAGRCIETTIITFNSAAASCQSWRWALLLQQRASQASLSWSTASRHALIGACAGAGLWQRALGWLQGSTAIGYVTIIASRGPWRLSSTLLWNLQRLASAPDRLTRDMARDPGPGQPHGPCAV</sequence>
<dbReference type="Gene3D" id="1.25.40.10">
    <property type="entry name" value="Tetratricopeptide repeat domain"/>
    <property type="match status" value="2"/>
</dbReference>
<dbReference type="InterPro" id="IPR011990">
    <property type="entry name" value="TPR-like_helical_dom_sf"/>
</dbReference>
<proteinExistence type="predicted"/>
<dbReference type="Proteomes" id="UP001178507">
    <property type="component" value="Unassembled WGS sequence"/>
</dbReference>
<dbReference type="AlphaFoldDB" id="A0AA36I9H5"/>
<name>A0AA36I9H5_9DINO</name>
<dbReference type="Pfam" id="PF01535">
    <property type="entry name" value="PPR"/>
    <property type="match status" value="1"/>
</dbReference>
<accession>A0AA36I9H5</accession>
<protein>
    <recommendedName>
        <fullName evidence="5">Pentatricopeptide repeat-containing protein, chloroplastic</fullName>
    </recommendedName>
</protein>
<dbReference type="PROSITE" id="PS51375">
    <property type="entry name" value="PPR"/>
    <property type="match status" value="1"/>
</dbReference>
<evidence type="ECO:0000256" key="2">
    <source>
        <dbReference type="PROSITE-ProRule" id="PRU00708"/>
    </source>
</evidence>
<evidence type="ECO:0000313" key="3">
    <source>
        <dbReference type="EMBL" id="CAJ1383571.1"/>
    </source>
</evidence>
<organism evidence="3 4">
    <name type="scientific">Effrenium voratum</name>
    <dbReference type="NCBI Taxonomy" id="2562239"/>
    <lineage>
        <taxon>Eukaryota</taxon>
        <taxon>Sar</taxon>
        <taxon>Alveolata</taxon>
        <taxon>Dinophyceae</taxon>
        <taxon>Suessiales</taxon>
        <taxon>Symbiodiniaceae</taxon>
        <taxon>Effrenium</taxon>
    </lineage>
</organism>
<feature type="repeat" description="PPR" evidence="2">
    <location>
        <begin position="227"/>
        <end position="261"/>
    </location>
</feature>
<evidence type="ECO:0000313" key="4">
    <source>
        <dbReference type="Proteomes" id="UP001178507"/>
    </source>
</evidence>
<evidence type="ECO:0000256" key="1">
    <source>
        <dbReference type="ARBA" id="ARBA00022737"/>
    </source>
</evidence>
<keyword evidence="1" id="KW-0677">Repeat</keyword>
<keyword evidence="4" id="KW-1185">Reference proteome</keyword>
<dbReference type="InterPro" id="IPR002885">
    <property type="entry name" value="PPR_rpt"/>
</dbReference>
<dbReference type="PANTHER" id="PTHR47447">
    <property type="entry name" value="OS03G0856100 PROTEIN"/>
    <property type="match status" value="1"/>
</dbReference>
<comment type="caution">
    <text evidence="3">The sequence shown here is derived from an EMBL/GenBank/DDBJ whole genome shotgun (WGS) entry which is preliminary data.</text>
</comment>
<evidence type="ECO:0008006" key="5">
    <source>
        <dbReference type="Google" id="ProtNLM"/>
    </source>
</evidence>
<dbReference type="EMBL" id="CAUJNA010001026">
    <property type="protein sequence ID" value="CAJ1383571.1"/>
    <property type="molecule type" value="Genomic_DNA"/>
</dbReference>
<reference evidence="3" key="1">
    <citation type="submission" date="2023-08" db="EMBL/GenBank/DDBJ databases">
        <authorList>
            <person name="Chen Y."/>
            <person name="Shah S."/>
            <person name="Dougan E. K."/>
            <person name="Thang M."/>
            <person name="Chan C."/>
        </authorList>
    </citation>
    <scope>NUCLEOTIDE SEQUENCE</scope>
</reference>